<dbReference type="RefSeq" id="WP_181194814.1">
    <property type="nucleotide sequence ID" value="NZ_JABFEE010000006.1"/>
</dbReference>
<proteinExistence type="predicted"/>
<dbReference type="EMBL" id="JABFEE010000006">
    <property type="protein sequence ID" value="MBA1835450.1"/>
    <property type="molecule type" value="Genomic_DNA"/>
</dbReference>
<name>A0A838CLU1_9CORY</name>
<organism evidence="1 2">
    <name type="scientific">Corynebacterium wankanglinii</name>
    <dbReference type="NCBI Taxonomy" id="2735136"/>
    <lineage>
        <taxon>Bacteria</taxon>
        <taxon>Bacillati</taxon>
        <taxon>Actinomycetota</taxon>
        <taxon>Actinomycetes</taxon>
        <taxon>Mycobacteriales</taxon>
        <taxon>Corynebacteriaceae</taxon>
        <taxon>Corynebacterium</taxon>
    </lineage>
</organism>
<protein>
    <recommendedName>
        <fullName evidence="3">HK97 gp10 family phage protein</fullName>
    </recommendedName>
</protein>
<dbReference type="AlphaFoldDB" id="A0A838CLU1"/>
<evidence type="ECO:0000313" key="2">
    <source>
        <dbReference type="Proteomes" id="UP000581408"/>
    </source>
</evidence>
<accession>A0A838CLU1</accession>
<gene>
    <name evidence="1" type="ORF">HMC16_06905</name>
</gene>
<evidence type="ECO:0000313" key="1">
    <source>
        <dbReference type="EMBL" id="MBA1835450.1"/>
    </source>
</evidence>
<dbReference type="Proteomes" id="UP000581408">
    <property type="component" value="Unassembled WGS sequence"/>
</dbReference>
<comment type="caution">
    <text evidence="1">The sequence shown here is derived from an EMBL/GenBank/DDBJ whole genome shotgun (WGS) entry which is preliminary data.</text>
</comment>
<evidence type="ECO:0008006" key="3">
    <source>
        <dbReference type="Google" id="ProtNLM"/>
    </source>
</evidence>
<reference evidence="1 2" key="1">
    <citation type="submission" date="2020-05" db="EMBL/GenBank/DDBJ databases">
        <title>Descriptions of Corynebacterium xxxx sp. nov., Corynebacterium yyyy sp. nov. and Corynebacterium zzzz sp. nov.</title>
        <authorList>
            <person name="Zhang G."/>
        </authorList>
    </citation>
    <scope>NUCLEOTIDE SEQUENCE [LARGE SCALE GENOMIC DNA]</scope>
    <source>
        <strain evidence="2">zg-915</strain>
    </source>
</reference>
<sequence>MVRIDIDTDAIFQQVMGTERVQAKVQEKATRIAGRTRRDLARAGIDATVKIAEHPQPNGRAGFNVLGRVSDPEQARKAGRIARRAGRSIR</sequence>